<gene>
    <name evidence="2" type="primary">ydaB</name>
    <name evidence="2" type="ORF">pBIO2081_03</name>
</gene>
<dbReference type="EMBL" id="KJ531206">
    <property type="protein sequence ID" value="AIE77313.1"/>
    <property type="molecule type" value="Genomic_DNA"/>
</dbReference>
<name>A0A075FAS1_9BACT</name>
<dbReference type="AlphaFoldDB" id="A0A075FAS1"/>
<organism evidence="2">
    <name type="scientific">uncultured bacterium pBIO2081</name>
    <dbReference type="NCBI Taxonomy" id="1478041"/>
    <lineage>
        <taxon>Bacteria</taxon>
        <taxon>environmental samples</taxon>
    </lineage>
</organism>
<dbReference type="PROSITE" id="PS00455">
    <property type="entry name" value="AMP_BINDING"/>
    <property type="match status" value="1"/>
</dbReference>
<dbReference type="InterPro" id="IPR050237">
    <property type="entry name" value="ATP-dep_AMP-bd_enzyme"/>
</dbReference>
<dbReference type="InterPro" id="IPR020845">
    <property type="entry name" value="AMP-binding_CS"/>
</dbReference>
<dbReference type="InterPro" id="IPR000873">
    <property type="entry name" value="AMP-dep_synth/lig_dom"/>
</dbReference>
<evidence type="ECO:0000313" key="2">
    <source>
        <dbReference type="EMBL" id="AIE77313.1"/>
    </source>
</evidence>
<feature type="domain" description="AMP-dependent synthetase/ligase" evidence="1">
    <location>
        <begin position="10"/>
        <end position="333"/>
    </location>
</feature>
<accession>A0A075FAS1</accession>
<dbReference type="Pfam" id="PF00501">
    <property type="entry name" value="AMP-binding"/>
    <property type="match status" value="1"/>
</dbReference>
<reference evidence="2" key="1">
    <citation type="journal article" date="2014" name="PLoS ONE">
        <title>Screening of metagenomic and genomic libraries reveals three classes of bacterial enzymes that overcome the toxicity of acrylate.</title>
        <authorList>
            <person name="Curson A.R."/>
            <person name="Burns O.J."/>
            <person name="Voget S."/>
            <person name="Daniel R."/>
            <person name="Todd J.D."/>
            <person name="McInnis K."/>
            <person name="Wexler M."/>
            <person name="Johnston A.W."/>
        </authorList>
    </citation>
    <scope>NUCLEOTIDE SEQUENCE</scope>
</reference>
<proteinExistence type="predicted"/>
<dbReference type="Gene3D" id="3.40.50.12780">
    <property type="entry name" value="N-terminal domain of ligase-like"/>
    <property type="match status" value="1"/>
</dbReference>
<dbReference type="SUPFAM" id="SSF56801">
    <property type="entry name" value="Acetyl-CoA synthetase-like"/>
    <property type="match status" value="1"/>
</dbReference>
<dbReference type="PANTHER" id="PTHR43767:SF10">
    <property type="entry name" value="SURFACTIN SYNTHASE SUBUNIT 1"/>
    <property type="match status" value="1"/>
</dbReference>
<dbReference type="InterPro" id="IPR042099">
    <property type="entry name" value="ANL_N_sf"/>
</dbReference>
<evidence type="ECO:0000259" key="1">
    <source>
        <dbReference type="Pfam" id="PF00501"/>
    </source>
</evidence>
<dbReference type="PANTHER" id="PTHR43767">
    <property type="entry name" value="LONG-CHAIN-FATTY-ACID--COA LIGASE"/>
    <property type="match status" value="1"/>
</dbReference>
<protein>
    <submittedName>
        <fullName evidence="2">Putative acyl--CoA ligase YdaB</fullName>
    </submittedName>
</protein>
<dbReference type="GO" id="GO:0016874">
    <property type="term" value="F:ligase activity"/>
    <property type="evidence" value="ECO:0007669"/>
    <property type="project" value="UniProtKB-KW"/>
</dbReference>
<reference evidence="2" key="2">
    <citation type="submission" date="2014-03" db="EMBL/GenBank/DDBJ databases">
        <authorList>
            <person name="Curson A.R.J."/>
            <person name="Burns O.J."/>
            <person name="Voget S."/>
            <person name="Daniel R."/>
            <person name="Todd J.D."/>
            <person name="McInnis K."/>
            <person name="Wexler M."/>
            <person name="Johnston A.W.B."/>
        </authorList>
    </citation>
    <scope>NUCLEOTIDE SEQUENCE</scope>
</reference>
<sequence length="337" mass="37267">MILNSGRLLNERVKTHPHKIAIITKSERLDFLRLNQRANRLAHVLAGQGVKCNDKVGILFPNSPEFVVAYLAVQKVGGVTVPLDAKLPSKDIEAVLDFADARLLVTLPSAESTVDIKQPVVTVEKEQIKCKGEILHPPDDDWGVDRSAGDEATYLYTSGSTGGPKLAVLTHENLSCFPRVLQELYATSSEEVYGLLLPMSHVSGPIAIQELIEHGTTLVILDLMTERRGALQSIQENKVTLIWGVVPLYRLLIHEAKIRKFDTSRLRILAVMGMETPVDFMQEMSQVFPHTAVVQGYGLTETSGVVIGTPPQDAVRKMRSIGRSVRFMDVRILTRSD</sequence>
<keyword evidence="2" id="KW-0436">Ligase</keyword>